<feature type="transmembrane region" description="Helical" evidence="2">
    <location>
        <begin position="82"/>
        <end position="101"/>
    </location>
</feature>
<dbReference type="OrthoDB" id="10028421at2759"/>
<gene>
    <name evidence="3" type="ORF">DILT_LOCUS6179</name>
</gene>
<sequence length="103" mass="11868">MLILSRPGFERVVISDASAFAARSQAQDYKFRLEQATQKITALEGDIIRLESQVKRYKTNLDDAEKKEEQLKQDRRKLQRDVSILFLCVCVCVLACLRAYLSL</sequence>
<keyword evidence="1" id="KW-0175">Coiled coil</keyword>
<dbReference type="AlphaFoldDB" id="A0A3P7LKI5"/>
<evidence type="ECO:0000256" key="1">
    <source>
        <dbReference type="SAM" id="Coils"/>
    </source>
</evidence>
<dbReference type="Gene3D" id="1.20.5.170">
    <property type="match status" value="1"/>
</dbReference>
<name>A0A3P7LKI5_DIBLA</name>
<keyword evidence="2" id="KW-0812">Transmembrane</keyword>
<keyword evidence="4" id="KW-1185">Reference proteome</keyword>
<reference evidence="3 4" key="1">
    <citation type="submission" date="2018-11" db="EMBL/GenBank/DDBJ databases">
        <authorList>
            <consortium name="Pathogen Informatics"/>
        </authorList>
    </citation>
    <scope>NUCLEOTIDE SEQUENCE [LARGE SCALE GENOMIC DNA]</scope>
</reference>
<feature type="coiled-coil region" evidence="1">
    <location>
        <begin position="26"/>
        <end position="81"/>
    </location>
</feature>
<dbReference type="EMBL" id="UYRU01048957">
    <property type="protein sequence ID" value="VDN10348.1"/>
    <property type="molecule type" value="Genomic_DNA"/>
</dbReference>
<evidence type="ECO:0000313" key="3">
    <source>
        <dbReference type="EMBL" id="VDN10348.1"/>
    </source>
</evidence>
<organism evidence="3 4">
    <name type="scientific">Dibothriocephalus latus</name>
    <name type="common">Fish tapeworm</name>
    <name type="synonym">Diphyllobothrium latum</name>
    <dbReference type="NCBI Taxonomy" id="60516"/>
    <lineage>
        <taxon>Eukaryota</taxon>
        <taxon>Metazoa</taxon>
        <taxon>Spiralia</taxon>
        <taxon>Lophotrochozoa</taxon>
        <taxon>Platyhelminthes</taxon>
        <taxon>Cestoda</taxon>
        <taxon>Eucestoda</taxon>
        <taxon>Diphyllobothriidea</taxon>
        <taxon>Diphyllobothriidae</taxon>
        <taxon>Dibothriocephalus</taxon>
    </lineage>
</organism>
<proteinExistence type="predicted"/>
<keyword evidence="2" id="KW-1133">Transmembrane helix</keyword>
<keyword evidence="2" id="KW-0472">Membrane</keyword>
<dbReference type="Proteomes" id="UP000281553">
    <property type="component" value="Unassembled WGS sequence"/>
</dbReference>
<evidence type="ECO:0000313" key="4">
    <source>
        <dbReference type="Proteomes" id="UP000281553"/>
    </source>
</evidence>
<protein>
    <submittedName>
        <fullName evidence="3">Uncharacterized protein</fullName>
    </submittedName>
</protein>
<dbReference type="SUPFAM" id="SSF57997">
    <property type="entry name" value="Tropomyosin"/>
    <property type="match status" value="1"/>
</dbReference>
<evidence type="ECO:0000256" key="2">
    <source>
        <dbReference type="SAM" id="Phobius"/>
    </source>
</evidence>
<accession>A0A3P7LKI5</accession>